<evidence type="ECO:0000256" key="13">
    <source>
        <dbReference type="ARBA" id="ARBA00023145"/>
    </source>
</evidence>
<evidence type="ECO:0000256" key="2">
    <source>
        <dbReference type="ARBA" id="ARBA00001913"/>
    </source>
</evidence>
<evidence type="ECO:0000313" key="18">
    <source>
        <dbReference type="EMBL" id="JAV47993.1"/>
    </source>
</evidence>
<dbReference type="GO" id="GO:0016042">
    <property type="term" value="P:lipid catabolic process"/>
    <property type="evidence" value="ECO:0007669"/>
    <property type="project" value="UniProtKB-KW"/>
</dbReference>
<evidence type="ECO:0000256" key="4">
    <source>
        <dbReference type="ARBA" id="ARBA00009659"/>
    </source>
</evidence>
<evidence type="ECO:0000256" key="1">
    <source>
        <dbReference type="ARBA" id="ARBA00001604"/>
    </source>
</evidence>
<evidence type="ECO:0000256" key="14">
    <source>
        <dbReference type="ARBA" id="ARBA00023157"/>
    </source>
</evidence>
<feature type="domain" description="Phospholipase A2-like central" evidence="17">
    <location>
        <begin position="110"/>
        <end position="205"/>
    </location>
</feature>
<dbReference type="GO" id="GO:0006644">
    <property type="term" value="P:phospholipid metabolic process"/>
    <property type="evidence" value="ECO:0007669"/>
    <property type="project" value="InterPro"/>
</dbReference>
<keyword evidence="7" id="KW-0964">Secreted</keyword>
<dbReference type="GO" id="GO:0004623">
    <property type="term" value="F:phospholipase A2 activity"/>
    <property type="evidence" value="ECO:0007669"/>
    <property type="project" value="UniProtKB-EC"/>
</dbReference>
<comment type="cofactor">
    <cofactor evidence="2">
        <name>Ca(2+)</name>
        <dbReference type="ChEBI" id="CHEBI:29108"/>
    </cofactor>
</comment>
<keyword evidence="9" id="KW-0378">Hydrolase</keyword>
<name>A0A1W7RA37_9SCOR</name>
<keyword evidence="14" id="KW-1015">Disulfide bond</keyword>
<feature type="signal peptide" evidence="16">
    <location>
        <begin position="1"/>
        <end position="19"/>
    </location>
</feature>
<reference evidence="18" key="1">
    <citation type="submission" date="2016-11" db="EMBL/GenBank/DDBJ databases">
        <title>Venom-gland transcriptomics and venom proteomics of the black-back scorpion (Hadrurus spadix) reveal detectability challenges and an unexplored realm of animal toxin diversity.</title>
        <authorList>
            <person name="Rokyta D.R."/>
            <person name="Ward M.J."/>
        </authorList>
    </citation>
    <scope>NUCLEOTIDE SEQUENCE</scope>
    <source>
        <tissue evidence="18">Venom gland</tissue>
    </source>
</reference>
<dbReference type="GO" id="GO:0050482">
    <property type="term" value="P:arachidonate secretion"/>
    <property type="evidence" value="ECO:0007669"/>
    <property type="project" value="InterPro"/>
</dbReference>
<dbReference type="SUPFAM" id="SSF48619">
    <property type="entry name" value="Phospholipase A2, PLA2"/>
    <property type="match status" value="1"/>
</dbReference>
<comment type="similarity">
    <text evidence="4">Belongs to the phospholipase A2 family. Group III subfamily.</text>
</comment>
<dbReference type="Gene3D" id="1.20.90.10">
    <property type="entry name" value="Phospholipase A2 domain"/>
    <property type="match status" value="1"/>
</dbReference>
<evidence type="ECO:0000256" key="8">
    <source>
        <dbReference type="ARBA" id="ARBA00022723"/>
    </source>
</evidence>
<dbReference type="EMBL" id="GFAH01000396">
    <property type="protein sequence ID" value="JAV47993.1"/>
    <property type="molecule type" value="Transcribed_RNA"/>
</dbReference>
<dbReference type="GO" id="GO:0046872">
    <property type="term" value="F:metal ion binding"/>
    <property type="evidence" value="ECO:0007669"/>
    <property type="project" value="UniProtKB-KW"/>
</dbReference>
<comment type="catalytic activity">
    <reaction evidence="1">
        <text>a 1,2-diacyl-sn-glycero-3-phosphocholine + H2O = a 1-acyl-sn-glycero-3-phosphocholine + a fatty acid + H(+)</text>
        <dbReference type="Rhea" id="RHEA:15801"/>
        <dbReference type="ChEBI" id="CHEBI:15377"/>
        <dbReference type="ChEBI" id="CHEBI:15378"/>
        <dbReference type="ChEBI" id="CHEBI:28868"/>
        <dbReference type="ChEBI" id="CHEBI:57643"/>
        <dbReference type="ChEBI" id="CHEBI:58168"/>
        <dbReference type="EC" id="3.1.1.4"/>
    </reaction>
</comment>
<dbReference type="PANTHER" id="PTHR12253">
    <property type="entry name" value="RH14732P"/>
    <property type="match status" value="1"/>
</dbReference>
<keyword evidence="16" id="KW-0732">Signal</keyword>
<keyword evidence="8" id="KW-0479">Metal-binding</keyword>
<evidence type="ECO:0000256" key="9">
    <source>
        <dbReference type="ARBA" id="ARBA00022801"/>
    </source>
</evidence>
<dbReference type="InterPro" id="IPR036444">
    <property type="entry name" value="PLipase_A2_dom_sf"/>
</dbReference>
<evidence type="ECO:0000256" key="12">
    <source>
        <dbReference type="ARBA" id="ARBA00023098"/>
    </source>
</evidence>
<evidence type="ECO:0000256" key="10">
    <source>
        <dbReference type="ARBA" id="ARBA00022837"/>
    </source>
</evidence>
<evidence type="ECO:0000256" key="6">
    <source>
        <dbReference type="ARBA" id="ARBA00021721"/>
    </source>
</evidence>
<dbReference type="FunFam" id="1.20.90.10:FF:000002">
    <property type="entry name" value="Phospholipase A2 group III"/>
    <property type="match status" value="1"/>
</dbReference>
<comment type="subcellular location">
    <subcellularLocation>
        <location evidence="3">Secreted</location>
    </subcellularLocation>
</comment>
<keyword evidence="13" id="KW-0865">Zymogen</keyword>
<protein>
    <recommendedName>
        <fullName evidence="6">Phospholipase A2</fullName>
        <ecNumber evidence="5">3.1.1.4</ecNumber>
    </recommendedName>
    <alternativeName>
        <fullName evidence="15">Phosphatidylcholine 2-acylhydrolase</fullName>
    </alternativeName>
</protein>
<dbReference type="Pfam" id="PF05826">
    <property type="entry name" value="Phospholip_A2_2"/>
    <property type="match status" value="1"/>
</dbReference>
<proteinExistence type="inferred from homology"/>
<accession>A0A1W7RA37</accession>
<dbReference type="PROSITE" id="PS00118">
    <property type="entry name" value="PA2_HIS"/>
    <property type="match status" value="1"/>
</dbReference>
<evidence type="ECO:0000256" key="15">
    <source>
        <dbReference type="ARBA" id="ARBA00029903"/>
    </source>
</evidence>
<evidence type="ECO:0000259" key="17">
    <source>
        <dbReference type="Pfam" id="PF05826"/>
    </source>
</evidence>
<dbReference type="GO" id="GO:0005576">
    <property type="term" value="C:extracellular region"/>
    <property type="evidence" value="ECO:0007669"/>
    <property type="project" value="UniProtKB-SubCell"/>
</dbReference>
<evidence type="ECO:0000256" key="7">
    <source>
        <dbReference type="ARBA" id="ARBA00022525"/>
    </source>
</evidence>
<dbReference type="EC" id="3.1.1.4" evidence="5"/>
<keyword evidence="11" id="KW-0442">Lipid degradation</keyword>
<evidence type="ECO:0000256" key="16">
    <source>
        <dbReference type="SAM" id="SignalP"/>
    </source>
</evidence>
<keyword evidence="12" id="KW-0443">Lipid metabolism</keyword>
<dbReference type="InterPro" id="IPR033113">
    <property type="entry name" value="PLA2_histidine"/>
</dbReference>
<dbReference type="AlphaFoldDB" id="A0A1W7RA37"/>
<evidence type="ECO:0000256" key="11">
    <source>
        <dbReference type="ARBA" id="ARBA00022963"/>
    </source>
</evidence>
<feature type="chain" id="PRO_5013139982" description="Phospholipase A2" evidence="16">
    <location>
        <begin position="20"/>
        <end position="230"/>
    </location>
</feature>
<keyword evidence="10" id="KW-0106">Calcium</keyword>
<sequence>MLLLKLTVFLLLFVQPAPSIDLPLPLPHEKKLTAFYQEEQNPYMLIIGRTGKVIHCHQYEDKKEADRVLAALHLDDVEKIEHRRMESLTKFCAKEKHKFIPKTYTKKVFIYPGTKWCGMGDNAANEDELGKEKEADSCCRDHDHCKDSIPAFSIKHNLTNYSPFTKSHCDCDKQFHTCLAKARTKTATIISNLYFNLLNMECFEHKTCSSNETCITWQWKLAKSDSSAIQ</sequence>
<organism evidence="18">
    <name type="scientific">Hadrurus spadix</name>
    <dbReference type="NCBI Taxonomy" id="141984"/>
    <lineage>
        <taxon>Eukaryota</taxon>
        <taxon>Metazoa</taxon>
        <taxon>Ecdysozoa</taxon>
        <taxon>Arthropoda</taxon>
        <taxon>Chelicerata</taxon>
        <taxon>Arachnida</taxon>
        <taxon>Scorpiones</taxon>
        <taxon>Iurida</taxon>
        <taxon>Iuroidea</taxon>
        <taxon>Hadrurus</taxon>
    </lineage>
</organism>
<dbReference type="CDD" id="cd04704">
    <property type="entry name" value="PLA2_bee_venom_like"/>
    <property type="match status" value="1"/>
</dbReference>
<evidence type="ECO:0000256" key="5">
    <source>
        <dbReference type="ARBA" id="ARBA00013278"/>
    </source>
</evidence>
<dbReference type="InterPro" id="IPR016090">
    <property type="entry name" value="PLA2-like_dom"/>
</dbReference>
<evidence type="ECO:0000256" key="3">
    <source>
        <dbReference type="ARBA" id="ARBA00004613"/>
    </source>
</evidence>